<name>A0ABV3XRY8_9RHOB</name>
<proteinExistence type="predicted"/>
<keyword evidence="4" id="KW-1185">Reference proteome</keyword>
<gene>
    <name evidence="3" type="ORF">Ga0609869_001312</name>
</gene>
<feature type="region of interest" description="Disordered" evidence="1">
    <location>
        <begin position="1"/>
        <end position="78"/>
    </location>
</feature>
<dbReference type="SUPFAM" id="SSF160443">
    <property type="entry name" value="SMR domain-like"/>
    <property type="match status" value="1"/>
</dbReference>
<comment type="caution">
    <text evidence="3">The sequence shown here is derived from an EMBL/GenBank/DDBJ whole genome shotgun (WGS) entry which is preliminary data.</text>
</comment>
<keyword evidence="3" id="KW-0255">Endonuclease</keyword>
<organism evidence="3 4">
    <name type="scientific">Rhodovulum iodosum</name>
    <dbReference type="NCBI Taxonomy" id="68291"/>
    <lineage>
        <taxon>Bacteria</taxon>
        <taxon>Pseudomonadati</taxon>
        <taxon>Pseudomonadota</taxon>
        <taxon>Alphaproteobacteria</taxon>
        <taxon>Rhodobacterales</taxon>
        <taxon>Paracoccaceae</taxon>
        <taxon>Rhodovulum</taxon>
    </lineage>
</organism>
<dbReference type="SMART" id="SM00463">
    <property type="entry name" value="SMR"/>
    <property type="match status" value="1"/>
</dbReference>
<evidence type="ECO:0000313" key="4">
    <source>
        <dbReference type="Proteomes" id="UP001560019"/>
    </source>
</evidence>
<feature type="compositionally biased region" description="Basic and acidic residues" evidence="1">
    <location>
        <begin position="11"/>
        <end position="21"/>
    </location>
</feature>
<evidence type="ECO:0000313" key="3">
    <source>
        <dbReference type="EMBL" id="MEX5727959.1"/>
    </source>
</evidence>
<evidence type="ECO:0000256" key="1">
    <source>
        <dbReference type="SAM" id="MobiDB-lite"/>
    </source>
</evidence>
<dbReference type="Proteomes" id="UP001560019">
    <property type="component" value="Unassembled WGS sequence"/>
</dbReference>
<feature type="compositionally biased region" description="Basic and acidic residues" evidence="1">
    <location>
        <begin position="53"/>
        <end position="62"/>
    </location>
</feature>
<dbReference type="InterPro" id="IPR036063">
    <property type="entry name" value="Smr_dom_sf"/>
</dbReference>
<reference evidence="3 4" key="1">
    <citation type="submission" date="2024-06" db="EMBL/GenBank/DDBJ databases">
        <title>Genome of Rhodovulum iodosum, a marine photoferrotroph.</title>
        <authorList>
            <person name="Bianchini G."/>
            <person name="Nikeleit V."/>
            <person name="Kappler A."/>
            <person name="Bryce C."/>
            <person name="Sanchez-Baracaldo P."/>
        </authorList>
    </citation>
    <scope>NUCLEOTIDE SEQUENCE [LARGE SCALE GENOMIC DNA]</scope>
    <source>
        <strain evidence="3 4">UT/N1</strain>
    </source>
</reference>
<dbReference type="Gene3D" id="3.30.1370.110">
    <property type="match status" value="1"/>
</dbReference>
<sequence>MARRRPGTLSAEDRALWRKVADSATPLHGTGPRPELGRSPEPADRTPPPPRLPEFRVGERAPDATAEPGARPTHAPIRMDRKSFLRMKGGKLVPEARIDLHGMTLAQAHPALTGFVRRAHSDGKRLVLVITGKGRDRDEGGPVPQRRGVLKHQVPAWLGAPPLAGLVLQVTEAHRKHGGAGAYYVYLRRHR</sequence>
<dbReference type="PANTHER" id="PTHR35562:SF2">
    <property type="entry name" value="DNA ENDONUCLEASE SMRA-RELATED"/>
    <property type="match status" value="1"/>
</dbReference>
<dbReference type="InterPro" id="IPR002625">
    <property type="entry name" value="Smr_dom"/>
</dbReference>
<keyword evidence="3" id="KW-0378">Hydrolase</keyword>
<evidence type="ECO:0000259" key="2">
    <source>
        <dbReference type="PROSITE" id="PS50828"/>
    </source>
</evidence>
<dbReference type="GO" id="GO:0004519">
    <property type="term" value="F:endonuclease activity"/>
    <property type="evidence" value="ECO:0007669"/>
    <property type="project" value="UniProtKB-KW"/>
</dbReference>
<protein>
    <submittedName>
        <fullName evidence="3">DNA-nicking Smr family endonuclease</fullName>
    </submittedName>
</protein>
<accession>A0ABV3XRY8</accession>
<keyword evidence="3" id="KW-0540">Nuclease</keyword>
<dbReference type="PROSITE" id="PS50828">
    <property type="entry name" value="SMR"/>
    <property type="match status" value="1"/>
</dbReference>
<dbReference type="Pfam" id="PF01713">
    <property type="entry name" value="Smr"/>
    <property type="match status" value="1"/>
</dbReference>
<dbReference type="RefSeq" id="WP_125408328.1">
    <property type="nucleotide sequence ID" value="NZ_JBEHHI010000001.1"/>
</dbReference>
<dbReference type="EMBL" id="JBEHHI010000001">
    <property type="protein sequence ID" value="MEX5727959.1"/>
    <property type="molecule type" value="Genomic_DNA"/>
</dbReference>
<feature type="compositionally biased region" description="Basic and acidic residues" evidence="1">
    <location>
        <begin position="35"/>
        <end position="44"/>
    </location>
</feature>
<feature type="domain" description="Smr" evidence="2">
    <location>
        <begin position="98"/>
        <end position="188"/>
    </location>
</feature>
<dbReference type="PANTHER" id="PTHR35562">
    <property type="entry name" value="DNA ENDONUCLEASE SMRA-RELATED"/>
    <property type="match status" value="1"/>
</dbReference>